<dbReference type="AlphaFoldDB" id="A0A8S3V6U4"/>
<name>A0A8S3V6U4_MYTED</name>
<accession>A0A8S3V6U4</accession>
<gene>
    <name evidence="1" type="ORF">MEDL_64543</name>
</gene>
<sequence>MCRIMEPYMPVLKEVNYTFVETSAVFNPLFLHLDSTSYDFFRTQIRSIGSKSNMLNNLLSERTELIKFVEVLAQCFFMKKCFKENDDTETRIAEQIATMIDNVNITEELKCFILGLLGVKDLKHNLFNLSMMVSSPQPQITSVIVHMACIIGTVTHYQTFWYQLIMMPLSSAGDRFPLIPFEKFGKEYDLPGIFCRDVKCYL</sequence>
<reference evidence="1" key="1">
    <citation type="submission" date="2021-03" db="EMBL/GenBank/DDBJ databases">
        <authorList>
            <person name="Bekaert M."/>
        </authorList>
    </citation>
    <scope>NUCLEOTIDE SEQUENCE</scope>
</reference>
<comment type="caution">
    <text evidence="1">The sequence shown here is derived from an EMBL/GenBank/DDBJ whole genome shotgun (WGS) entry which is preliminary data.</text>
</comment>
<evidence type="ECO:0000313" key="2">
    <source>
        <dbReference type="Proteomes" id="UP000683360"/>
    </source>
</evidence>
<proteinExistence type="predicted"/>
<evidence type="ECO:0000313" key="1">
    <source>
        <dbReference type="EMBL" id="CAG2252999.1"/>
    </source>
</evidence>
<organism evidence="1 2">
    <name type="scientific">Mytilus edulis</name>
    <name type="common">Blue mussel</name>
    <dbReference type="NCBI Taxonomy" id="6550"/>
    <lineage>
        <taxon>Eukaryota</taxon>
        <taxon>Metazoa</taxon>
        <taxon>Spiralia</taxon>
        <taxon>Lophotrochozoa</taxon>
        <taxon>Mollusca</taxon>
        <taxon>Bivalvia</taxon>
        <taxon>Autobranchia</taxon>
        <taxon>Pteriomorphia</taxon>
        <taxon>Mytilida</taxon>
        <taxon>Mytiloidea</taxon>
        <taxon>Mytilidae</taxon>
        <taxon>Mytilinae</taxon>
        <taxon>Mytilus</taxon>
    </lineage>
</organism>
<keyword evidence="2" id="KW-1185">Reference proteome</keyword>
<protein>
    <submittedName>
        <fullName evidence="1">Uncharacterized protein</fullName>
    </submittedName>
</protein>
<dbReference type="EMBL" id="CAJPWZ010003138">
    <property type="protein sequence ID" value="CAG2252999.1"/>
    <property type="molecule type" value="Genomic_DNA"/>
</dbReference>
<dbReference type="Proteomes" id="UP000683360">
    <property type="component" value="Unassembled WGS sequence"/>
</dbReference>